<protein>
    <submittedName>
        <fullName evidence="1">SAM-dependent methyltransferase</fullName>
    </submittedName>
</protein>
<evidence type="ECO:0000313" key="1">
    <source>
        <dbReference type="EMBL" id="MQN01557.1"/>
    </source>
</evidence>
<proteinExistence type="predicted"/>
<keyword evidence="1" id="KW-0808">Transferase</keyword>
<dbReference type="GO" id="GO:0160105">
    <property type="term" value="F:tRNA (adenine(22)-N1)-methyltransferase activity"/>
    <property type="evidence" value="ECO:0007669"/>
    <property type="project" value="InterPro"/>
</dbReference>
<evidence type="ECO:0000313" key="2">
    <source>
        <dbReference type="Proteomes" id="UP000460257"/>
    </source>
</evidence>
<dbReference type="InterPro" id="IPR029063">
    <property type="entry name" value="SAM-dependent_MTases_sf"/>
</dbReference>
<comment type="caution">
    <text evidence="1">The sequence shown here is derived from an EMBL/GenBank/DDBJ whole genome shotgun (WGS) entry which is preliminary data.</text>
</comment>
<keyword evidence="1" id="KW-0489">Methyltransferase</keyword>
<sequence length="236" mass="26222">MSVKLSRRLDAACEMVTSGSVVADVGCDHAFLSIALVSGGRAEEAYACDVNRGPLGRAKEHIKEAGLEEKIHTVLSDGLTALEAPVDSIVICGMGGSLIISILEKSIEKARSAKELILSPQSDVKKVRVWLYENGFSLIEERAVFDAGKYYVLIKVKPEGNASGWDLPENVCDEDLAMEYGPYLISHRDPVFIEYIKKRIAALTQILQGIDKENHRYKELEKILKWDIIFIKEKNN</sequence>
<dbReference type="PIRSF" id="PIRSF018637">
    <property type="entry name" value="TrmK"/>
    <property type="match status" value="1"/>
</dbReference>
<dbReference type="GO" id="GO:0032259">
    <property type="term" value="P:methylation"/>
    <property type="evidence" value="ECO:0007669"/>
    <property type="project" value="UniProtKB-KW"/>
</dbReference>
<name>A0A6N7IYZ1_9FIRM</name>
<dbReference type="Gene3D" id="1.10.287.1890">
    <property type="match status" value="1"/>
</dbReference>
<dbReference type="SUPFAM" id="SSF53335">
    <property type="entry name" value="S-adenosyl-L-methionine-dependent methyltransferases"/>
    <property type="match status" value="1"/>
</dbReference>
<gene>
    <name evidence="1" type="ORF">FRC54_06460</name>
</gene>
<dbReference type="Pfam" id="PF12847">
    <property type="entry name" value="Methyltransf_18"/>
    <property type="match status" value="1"/>
</dbReference>
<dbReference type="Gene3D" id="3.40.50.150">
    <property type="entry name" value="Vaccinia Virus protein VP39"/>
    <property type="match status" value="1"/>
</dbReference>
<dbReference type="InterPro" id="IPR006901">
    <property type="entry name" value="TrmK"/>
</dbReference>
<dbReference type="EMBL" id="VOGC01000006">
    <property type="protein sequence ID" value="MQN01557.1"/>
    <property type="molecule type" value="Genomic_DNA"/>
</dbReference>
<dbReference type="AlphaFoldDB" id="A0A6N7IYZ1"/>
<keyword evidence="2" id="KW-1185">Reference proteome</keyword>
<reference evidence="1" key="1">
    <citation type="journal article" date="2020" name="Appl. Environ. Microbiol.">
        <title>Medium-Chain Fatty Acid Synthesis by 'Candidatus Weimeria bifida' gen. nov., sp. nov., and 'Candidatus Pseudoramibacter fermentans' sp. nov.</title>
        <authorList>
            <person name="Scarborough M.J."/>
            <person name="Myers K.S."/>
            <person name="Donohue T.J."/>
            <person name="Noguera D.R."/>
        </authorList>
    </citation>
    <scope>NUCLEOTIDE SEQUENCE</scope>
    <source>
        <strain evidence="1">LCO1.1</strain>
    </source>
</reference>
<dbReference type="PANTHER" id="PTHR38451">
    <property type="entry name" value="TRNA (ADENINE(22)-N(1))-METHYLTRANSFERASE"/>
    <property type="match status" value="1"/>
</dbReference>
<dbReference type="Proteomes" id="UP000460257">
    <property type="component" value="Unassembled WGS sequence"/>
</dbReference>
<dbReference type="PANTHER" id="PTHR38451:SF1">
    <property type="entry name" value="TRNA (ADENINE(22)-N(1))-METHYLTRANSFERASE"/>
    <property type="match status" value="1"/>
</dbReference>
<accession>A0A6N7IYZ1</accession>
<dbReference type="CDD" id="cd02440">
    <property type="entry name" value="AdoMet_MTases"/>
    <property type="match status" value="1"/>
</dbReference>
<organism evidence="1 2">
    <name type="scientific">Candidatus Weimeria bifida</name>
    <dbReference type="NCBI Taxonomy" id="2599074"/>
    <lineage>
        <taxon>Bacteria</taxon>
        <taxon>Bacillati</taxon>
        <taxon>Bacillota</taxon>
        <taxon>Clostridia</taxon>
        <taxon>Lachnospirales</taxon>
        <taxon>Lachnospiraceae</taxon>
        <taxon>Candidatus Weimeria</taxon>
    </lineage>
</organism>